<accession>A0A4R5USV0</accession>
<dbReference type="Proteomes" id="UP000295301">
    <property type="component" value="Unassembled WGS sequence"/>
</dbReference>
<dbReference type="EMBL" id="SMUV01000073">
    <property type="protein sequence ID" value="TDK42192.1"/>
    <property type="molecule type" value="Genomic_DNA"/>
</dbReference>
<dbReference type="AlphaFoldDB" id="A0A4R5USV0"/>
<evidence type="ECO:0000313" key="2">
    <source>
        <dbReference type="EMBL" id="TDK42192.1"/>
    </source>
</evidence>
<dbReference type="RefSeq" id="WP_133361321.1">
    <property type="nucleotide sequence ID" value="NZ_SMUV01000073.1"/>
</dbReference>
<proteinExistence type="predicted"/>
<evidence type="ECO:0000256" key="1">
    <source>
        <dbReference type="SAM" id="SignalP"/>
    </source>
</evidence>
<dbReference type="OrthoDB" id="7659053at2"/>
<keyword evidence="1" id="KW-0732">Signal</keyword>
<protein>
    <submittedName>
        <fullName evidence="2">Uncharacterized protein</fullName>
    </submittedName>
</protein>
<reference evidence="2 3" key="1">
    <citation type="submission" date="2019-03" db="EMBL/GenBank/DDBJ databases">
        <title>Ruegeria lutea sp. nov., a novel strain, isolated from marine sediment, the Masan Bay, South Korea.</title>
        <authorList>
            <person name="Kim J."/>
            <person name="Kim D.-Y."/>
            <person name="Lee S.-S."/>
        </authorList>
    </citation>
    <scope>NUCLEOTIDE SEQUENCE [LARGE SCALE GENOMIC DNA]</scope>
    <source>
        <strain evidence="2 3">318-1</strain>
    </source>
</reference>
<evidence type="ECO:0000313" key="3">
    <source>
        <dbReference type="Proteomes" id="UP000295301"/>
    </source>
</evidence>
<sequence length="100" mass="11040">MKHILIIALAAGALGWAAPAQAGVIERACMQANRKAAPSLCRCIQKVANHSLNALERRKVARWFGDPHQAQEVRQSESAADVKLWERYQAFGEQAAKTCR</sequence>
<gene>
    <name evidence="2" type="ORF">E1832_18795</name>
</gene>
<name>A0A4R5USV0_9RHOB</name>
<feature type="signal peptide" evidence="1">
    <location>
        <begin position="1"/>
        <end position="22"/>
    </location>
</feature>
<feature type="chain" id="PRO_5020620263" evidence="1">
    <location>
        <begin position="23"/>
        <end position="100"/>
    </location>
</feature>
<organism evidence="2 3">
    <name type="scientific">Antarcticimicrobium luteum</name>
    <dbReference type="NCBI Taxonomy" id="2547397"/>
    <lineage>
        <taxon>Bacteria</taxon>
        <taxon>Pseudomonadati</taxon>
        <taxon>Pseudomonadota</taxon>
        <taxon>Alphaproteobacteria</taxon>
        <taxon>Rhodobacterales</taxon>
        <taxon>Paracoccaceae</taxon>
        <taxon>Antarcticimicrobium</taxon>
    </lineage>
</organism>
<keyword evidence="3" id="KW-1185">Reference proteome</keyword>
<comment type="caution">
    <text evidence="2">The sequence shown here is derived from an EMBL/GenBank/DDBJ whole genome shotgun (WGS) entry which is preliminary data.</text>
</comment>